<feature type="chain" id="PRO_5045152607" description="Pyrrolo-quinoline quinone repeat domain-containing protein" evidence="1">
    <location>
        <begin position="21"/>
        <end position="436"/>
    </location>
</feature>
<dbReference type="SUPFAM" id="SSF50998">
    <property type="entry name" value="Quinoprotein alcohol dehydrogenase-like"/>
    <property type="match status" value="1"/>
</dbReference>
<dbReference type="Gene3D" id="2.130.10.10">
    <property type="entry name" value="YVTN repeat-like/Quinoprotein amine dehydrogenase"/>
    <property type="match status" value="1"/>
</dbReference>
<dbReference type="InterPro" id="IPR015943">
    <property type="entry name" value="WD40/YVTN_repeat-like_dom_sf"/>
</dbReference>
<reference evidence="3 4" key="1">
    <citation type="submission" date="2021-12" db="EMBL/GenBank/DDBJ databases">
        <title>Discovery of the Pendulisporaceae a myxobacterial family with distinct sporulation behavior and unique specialized metabolism.</title>
        <authorList>
            <person name="Garcia R."/>
            <person name="Popoff A."/>
            <person name="Bader C.D."/>
            <person name="Loehr J."/>
            <person name="Walesch S."/>
            <person name="Walt C."/>
            <person name="Boldt J."/>
            <person name="Bunk B."/>
            <person name="Haeckl F.J.F.P.J."/>
            <person name="Gunesch A.P."/>
            <person name="Birkelbach J."/>
            <person name="Nuebel U."/>
            <person name="Pietschmann T."/>
            <person name="Bach T."/>
            <person name="Mueller R."/>
        </authorList>
    </citation>
    <scope>NUCLEOTIDE SEQUENCE [LARGE SCALE GENOMIC DNA]</scope>
    <source>
        <strain evidence="3 4">MSr11954</strain>
    </source>
</reference>
<feature type="signal peptide" evidence="1">
    <location>
        <begin position="1"/>
        <end position="20"/>
    </location>
</feature>
<dbReference type="PANTHER" id="PTHR42754">
    <property type="entry name" value="ENDOGLUCANASE"/>
    <property type="match status" value="1"/>
</dbReference>
<gene>
    <name evidence="3" type="ORF">LZC94_25410</name>
</gene>
<evidence type="ECO:0000313" key="4">
    <source>
        <dbReference type="Proteomes" id="UP001370348"/>
    </source>
</evidence>
<sequence length="436" mass="44702">MNSRISAVVRAARLVGCTFALGGAVIACGVDASERASSMADGASSDDAKQKGRAAGVDGVSEEAAGVCGPSGPPDGAVLWNSDLKSASHFESSSIASDAAGNVFHARRDTGVDKLSPDGVLLWHLAFGNVVTAHAQGDAYVGSGSAAAEAKVTKLDASGATLWSLAVGNGTPQSIAVAADRSVLISGQGLGTIRLDAQGQVQWTKPFGGYVAFSASGDALVTGSFEGTIDLGAGPVVSRGREDAFIVRLSSEGTHRWSHILGDADLPIARPGSSGGTVTSPSDQQGKGIAEAPNGDVVVTGFAHNSIKLFGNDLATPYSNYVGELPLAYVARLDPTGNVLWKTHGFTFRDVRGLAVDPSGNAIVSGGTIGNTRPYVLSWFKKYDPSGGTVWEFSERFGSGYADAVTTDGCGNILLALVTTPRPTEYPHAHVAKLRP</sequence>
<keyword evidence="1" id="KW-0732">Signal</keyword>
<dbReference type="Proteomes" id="UP001370348">
    <property type="component" value="Chromosome"/>
</dbReference>
<evidence type="ECO:0000256" key="1">
    <source>
        <dbReference type="SAM" id="SignalP"/>
    </source>
</evidence>
<dbReference type="PANTHER" id="PTHR42754:SF1">
    <property type="entry name" value="LIPOPROTEIN"/>
    <property type="match status" value="1"/>
</dbReference>
<protein>
    <recommendedName>
        <fullName evidence="2">Pyrrolo-quinoline quinone repeat domain-containing protein</fullName>
    </recommendedName>
</protein>
<dbReference type="PROSITE" id="PS51257">
    <property type="entry name" value="PROKAR_LIPOPROTEIN"/>
    <property type="match status" value="1"/>
</dbReference>
<feature type="domain" description="Pyrrolo-quinoline quinone repeat" evidence="2">
    <location>
        <begin position="73"/>
        <end position="206"/>
    </location>
</feature>
<dbReference type="InterPro" id="IPR011047">
    <property type="entry name" value="Quinoprotein_ADH-like_sf"/>
</dbReference>
<evidence type="ECO:0000259" key="2">
    <source>
        <dbReference type="Pfam" id="PF13360"/>
    </source>
</evidence>
<name>A0ABZ2LPW3_9BACT</name>
<organism evidence="3 4">
    <name type="scientific">Pendulispora albinea</name>
    <dbReference type="NCBI Taxonomy" id="2741071"/>
    <lineage>
        <taxon>Bacteria</taxon>
        <taxon>Pseudomonadati</taxon>
        <taxon>Myxococcota</taxon>
        <taxon>Myxococcia</taxon>
        <taxon>Myxococcales</taxon>
        <taxon>Sorangiineae</taxon>
        <taxon>Pendulisporaceae</taxon>
        <taxon>Pendulispora</taxon>
    </lineage>
</organism>
<dbReference type="Pfam" id="PF13360">
    <property type="entry name" value="PQQ_2"/>
    <property type="match status" value="1"/>
</dbReference>
<accession>A0ABZ2LPW3</accession>
<evidence type="ECO:0000313" key="3">
    <source>
        <dbReference type="EMBL" id="WXB11201.1"/>
    </source>
</evidence>
<proteinExistence type="predicted"/>
<keyword evidence="4" id="KW-1185">Reference proteome</keyword>
<dbReference type="InterPro" id="IPR002372">
    <property type="entry name" value="PQQ_rpt_dom"/>
</dbReference>
<dbReference type="EMBL" id="CP089984">
    <property type="protein sequence ID" value="WXB11201.1"/>
    <property type="molecule type" value="Genomic_DNA"/>
</dbReference>
<dbReference type="RefSeq" id="WP_394820816.1">
    <property type="nucleotide sequence ID" value="NZ_CP089984.1"/>
</dbReference>